<dbReference type="SUPFAM" id="SSF56801">
    <property type="entry name" value="Acetyl-CoA synthetase-like"/>
    <property type="match status" value="1"/>
</dbReference>
<dbReference type="Proteomes" id="UP000236520">
    <property type="component" value="Unassembled WGS sequence"/>
</dbReference>
<protein>
    <recommendedName>
        <fullName evidence="3">Arylcarboxylate reductase</fullName>
    </recommendedName>
</protein>
<reference evidence="1 2" key="1">
    <citation type="submission" date="2015-09" db="EMBL/GenBank/DDBJ databases">
        <title>Genome sequence, genome mining and natural product profiling of a biocontrol bacterium Streptomyces malaysiensis F913.</title>
        <authorList>
            <person name="Xu Y."/>
            <person name="Wei J."/>
            <person name="Xie J."/>
            <person name="Li T."/>
            <person name="Zhou Z."/>
        </authorList>
    </citation>
    <scope>NUCLEOTIDE SEQUENCE [LARGE SCALE GENOMIC DNA]</scope>
    <source>
        <strain evidence="1 2">F913</strain>
    </source>
</reference>
<evidence type="ECO:0000313" key="2">
    <source>
        <dbReference type="Proteomes" id="UP000236520"/>
    </source>
</evidence>
<keyword evidence="2" id="KW-1185">Reference proteome</keyword>
<dbReference type="InterPro" id="IPR042099">
    <property type="entry name" value="ANL_N_sf"/>
</dbReference>
<dbReference type="AlphaFoldDB" id="A0A2J7Z1M3"/>
<gene>
    <name evidence="1" type="ORF">SMF913_10199</name>
</gene>
<organism evidence="1 2">
    <name type="scientific">Streptomyces malaysiensis</name>
    <dbReference type="NCBI Taxonomy" id="92644"/>
    <lineage>
        <taxon>Bacteria</taxon>
        <taxon>Bacillati</taxon>
        <taxon>Actinomycetota</taxon>
        <taxon>Actinomycetes</taxon>
        <taxon>Kitasatosporales</taxon>
        <taxon>Streptomycetaceae</taxon>
        <taxon>Streptomyces</taxon>
        <taxon>Streptomyces violaceusniger group</taxon>
    </lineage>
</organism>
<accession>A0A2J7Z1M3</accession>
<dbReference type="RefSeq" id="WP_079255706.1">
    <property type="nucleotide sequence ID" value="NZ_BAAAHF010000057.1"/>
</dbReference>
<evidence type="ECO:0008006" key="3">
    <source>
        <dbReference type="Google" id="ProtNLM"/>
    </source>
</evidence>
<dbReference type="EMBL" id="LJIW01000001">
    <property type="protein sequence ID" value="PNG94174.1"/>
    <property type="molecule type" value="Genomic_DNA"/>
</dbReference>
<proteinExistence type="predicted"/>
<sequence>MLSAGLSPADCDKLVDGWLSTDPDEWTRRVVRRHFDPETGSPYWLERAKELSFDPRDITRHAELTEFGPFDLDVLRTRDPRDFVPLAVDRPLTGRVWDSGGTTGAPCRVFYTPEMIVQRGVWRRWSFTTEGFEPHRTWLQATPTGPHLIGNGVWEAGDLHQGVVYAIDMDPRWVKRLLRTARMPVARDYTEHLLDQLLDVLETREVDYLNTTPALMVALIRRAPERVAALRGVRLSGTHLVPSVYRQIAKALDGGLCGLSYGNTFGNAAGLPVEQDGELMPYLPNFPQVTMAVVDKTDPMTTVPYGSVGRVRLTVLHDDLFLPNVLERDEAVRYDTGDRFPTDGVANVRPLETAGTAVEGLY</sequence>
<name>A0A2J7Z1M3_STRMQ</name>
<evidence type="ECO:0000313" key="1">
    <source>
        <dbReference type="EMBL" id="PNG94174.1"/>
    </source>
</evidence>
<dbReference type="GeneID" id="303182439"/>
<comment type="caution">
    <text evidence="1">The sequence shown here is derived from an EMBL/GenBank/DDBJ whole genome shotgun (WGS) entry which is preliminary data.</text>
</comment>
<dbReference type="Gene3D" id="3.40.50.12780">
    <property type="entry name" value="N-terminal domain of ligase-like"/>
    <property type="match status" value="1"/>
</dbReference>